<dbReference type="EMBL" id="JAVXUP010000498">
    <property type="protein sequence ID" value="KAK3026504.1"/>
    <property type="molecule type" value="Genomic_DNA"/>
</dbReference>
<keyword evidence="2" id="KW-1185">Reference proteome</keyword>
<dbReference type="Proteomes" id="UP001188597">
    <property type="component" value="Unassembled WGS sequence"/>
</dbReference>
<evidence type="ECO:0000313" key="1">
    <source>
        <dbReference type="EMBL" id="KAK3026504.1"/>
    </source>
</evidence>
<comment type="caution">
    <text evidence="1">The sequence shown here is derived from an EMBL/GenBank/DDBJ whole genome shotgun (WGS) entry which is preliminary data.</text>
</comment>
<protein>
    <submittedName>
        <fullName evidence="1">Uncharacterized protein</fullName>
    </submittedName>
</protein>
<evidence type="ECO:0000313" key="2">
    <source>
        <dbReference type="Proteomes" id="UP001188597"/>
    </source>
</evidence>
<reference evidence="1" key="1">
    <citation type="submission" date="2022-12" db="EMBL/GenBank/DDBJ databases">
        <title>Draft genome assemblies for two species of Escallonia (Escalloniales).</title>
        <authorList>
            <person name="Chanderbali A."/>
            <person name="Dervinis C."/>
            <person name="Anghel I."/>
            <person name="Soltis D."/>
            <person name="Soltis P."/>
            <person name="Zapata F."/>
        </authorList>
    </citation>
    <scope>NUCLEOTIDE SEQUENCE</scope>
    <source>
        <strain evidence="1">UCBG64.0493</strain>
        <tissue evidence="1">Leaf</tissue>
    </source>
</reference>
<dbReference type="AlphaFoldDB" id="A0AA89B254"/>
<gene>
    <name evidence="1" type="ORF">RJ639_041801</name>
</gene>
<sequence>MNLAGTGFDDDVAVLADGAGLLRVGLGGSRIGLGFEMPAGPEGILLLLQEINLPLFGDHCKDEDELYWIKIPNDLLLPATVDPLDAIISSTYPDLLNRN</sequence>
<proteinExistence type="predicted"/>
<name>A0AA89B254_9ASTE</name>
<accession>A0AA89B254</accession>
<organism evidence="1 2">
    <name type="scientific">Escallonia herrerae</name>
    <dbReference type="NCBI Taxonomy" id="1293975"/>
    <lineage>
        <taxon>Eukaryota</taxon>
        <taxon>Viridiplantae</taxon>
        <taxon>Streptophyta</taxon>
        <taxon>Embryophyta</taxon>
        <taxon>Tracheophyta</taxon>
        <taxon>Spermatophyta</taxon>
        <taxon>Magnoliopsida</taxon>
        <taxon>eudicotyledons</taxon>
        <taxon>Gunneridae</taxon>
        <taxon>Pentapetalae</taxon>
        <taxon>asterids</taxon>
        <taxon>campanulids</taxon>
        <taxon>Escalloniales</taxon>
        <taxon>Escalloniaceae</taxon>
        <taxon>Escallonia</taxon>
    </lineage>
</organism>